<evidence type="ECO:0000313" key="2">
    <source>
        <dbReference type="EMBL" id="ESR22983.1"/>
    </source>
</evidence>
<name>V4T8V9_9HYPH</name>
<gene>
    <name evidence="2" type="ORF">N177_3051</name>
</gene>
<accession>V4T8V9</accession>
<keyword evidence="3" id="KW-1185">Reference proteome</keyword>
<dbReference type="AlphaFoldDB" id="V4T8V9"/>
<protein>
    <recommendedName>
        <fullName evidence="1">Tc toxin complex TcA C-terminal TcB-binding domain-containing protein</fullName>
    </recommendedName>
</protein>
<evidence type="ECO:0000313" key="3">
    <source>
        <dbReference type="Proteomes" id="UP000017819"/>
    </source>
</evidence>
<dbReference type="Proteomes" id="UP000017819">
    <property type="component" value="Unassembled WGS sequence"/>
</dbReference>
<dbReference type="STRING" id="631454.N177_3051"/>
<feature type="domain" description="Tc toxin complex TcA C-terminal TcB-binding" evidence="1">
    <location>
        <begin position="826"/>
        <end position="1097"/>
    </location>
</feature>
<organism evidence="2 3">
    <name type="scientific">Lutibaculum baratangense AMV1</name>
    <dbReference type="NCBI Taxonomy" id="631454"/>
    <lineage>
        <taxon>Bacteria</taxon>
        <taxon>Pseudomonadati</taxon>
        <taxon>Pseudomonadota</taxon>
        <taxon>Alphaproteobacteria</taxon>
        <taxon>Hyphomicrobiales</taxon>
        <taxon>Tepidamorphaceae</taxon>
        <taxon>Lutibaculum</taxon>
    </lineage>
</organism>
<dbReference type="Pfam" id="PF18276">
    <property type="entry name" value="TcA_TcB_BD"/>
    <property type="match status" value="1"/>
</dbReference>
<proteinExistence type="predicted"/>
<evidence type="ECO:0000259" key="1">
    <source>
        <dbReference type="Pfam" id="PF18276"/>
    </source>
</evidence>
<dbReference type="EMBL" id="AWXZ01000039">
    <property type="protein sequence ID" value="ESR22983.1"/>
    <property type="molecule type" value="Genomic_DNA"/>
</dbReference>
<reference evidence="2 3" key="1">
    <citation type="journal article" date="2014" name="Genome Announc.">
        <title>Draft Genome Sequence of Lutibaculum baratangense Strain AMV1T, Isolated from a Mud Volcano in Andamans, India.</title>
        <authorList>
            <person name="Singh A."/>
            <person name="Sreenivas A."/>
            <person name="Sathyanarayana Reddy G."/>
            <person name="Pinnaka A.K."/>
            <person name="Shivaji S."/>
        </authorList>
    </citation>
    <scope>NUCLEOTIDE SEQUENCE [LARGE SCALE GENOMIC DNA]</scope>
    <source>
        <strain evidence="2 3">AMV1</strain>
    </source>
</reference>
<sequence>MGDAVGTLGGDHAGIRAGGLNGAYMGIGVSGSVSAVSSPARAAGDRLFTAPPGTRIVTLNQQYQAPLEAPLFISLPGASYFAEARAGTTTTVETMAVEPAGAASGAIAKAFSGRVSEFVANPWAMRGQQKLAAVAAPLMQSAPAAASSVGSFQTAARPSDVEDGIIGKLKASVGVEVASRFLPRTRTLTVDALDLEVSPFSHPFAHDFVRTLKRDGLSALLDPAMQTRTVAASATFAGACAPNADRVAPPGAEGVEFGAETAYGNYNWEVFFHAPMLLYRRLVENNQLDAALDVFHHVFDPVASGGRPDDAWRFTGLRRARALRIDGIFAALGKPDGDPERASVLAQITAMRLFPFEAHRIARLRPGAYKRWALAEYVRLRIARGDAAFQRFPDPELVNLATPEYIVAKEVLGPRPEMVPQRATMPAMTYAELRPHLDALGNVVYTAETELFGVAPAAGLGGDRIASGAVQRASVGYFGIPKNEKLLALWDEVDDRLFKLRNGMNLEGVQMQMPLFPPRIDPALLAAAAAAGLDIREAADALDAPLPSHRYRVLHRQAVELAEQVVRLGAALSEAREKRDTEDLSLRRATHETAMAAAVRQVGLERVREAESALVAARADRDAPVTRWRHYRGLLGAKLEEPSLKALADKKNVFGSPQRNLLLVPADQVKFDALTVLPGLRIQFDGVGPVGGFDKTLRSRLDQATGGVALVGGSVLQEEKAELEESFESVKRTYEAAELDLLASVLGLIPNFEAAVKPFGAGAAIHLGGQALAAAASAASRNKHAAGAMHSFVASVYGKQAAYVLRERDWVLQLNQAAEDALRAERQAIVAEIRVAVARGEQANQEKAFNHASEIEETLRTKFSTAELYDFRIAQQLQLFRRFFDLALERARQAEACYGYEREARRFVTVGRPQTAREELAAGHQLLAALAEMDRSFHATDERKPELVRQVSLRQIAPAALASLRESGRADFKIPEVLFDIDHPRHYDRRLTSVQVTISRVAEPTAPITGTLTLKRSFRRLKPGADLVEDRGGAVSVALSTGREDAGVFELSLQDDLYLPAEGRGVITEWLLALPYPIRHYNYRTISDVWLTLRYTAKPGRAADADEAAERIRDGLNAISGPGETAGAVQMLSLRHDFGDTWYELLRSAGTTATIEIGEDVLPYLLRAAFEPELQAVHWRPLPRGKPAPEAFEEVVPVLLDEAADGPDRGRRWSVELDLPAVRGLDDVELLARFAVGLR</sequence>
<dbReference type="InterPro" id="IPR040840">
    <property type="entry name" value="TcA_TcB_BD"/>
</dbReference>
<dbReference type="eggNOG" id="COG2351">
    <property type="taxonomic scope" value="Bacteria"/>
</dbReference>
<comment type="caution">
    <text evidence="2">The sequence shown here is derived from an EMBL/GenBank/DDBJ whole genome shotgun (WGS) entry which is preliminary data.</text>
</comment>